<organism evidence="3 4">
    <name type="scientific">Zymoseptoria tritici (strain ST99CH_3D7)</name>
    <dbReference type="NCBI Taxonomy" id="1276538"/>
    <lineage>
        <taxon>Eukaryota</taxon>
        <taxon>Fungi</taxon>
        <taxon>Dikarya</taxon>
        <taxon>Ascomycota</taxon>
        <taxon>Pezizomycotina</taxon>
        <taxon>Dothideomycetes</taxon>
        <taxon>Dothideomycetidae</taxon>
        <taxon>Mycosphaerellales</taxon>
        <taxon>Mycosphaerellaceae</taxon>
        <taxon>Zymoseptoria</taxon>
    </lineage>
</organism>
<feature type="chain" id="PRO_5012440188" description="Amidase domain-containing protein" evidence="1">
    <location>
        <begin position="21"/>
        <end position="540"/>
    </location>
</feature>
<evidence type="ECO:0000313" key="4">
    <source>
        <dbReference type="Proteomes" id="UP000215127"/>
    </source>
</evidence>
<feature type="domain" description="Amidase" evidence="2">
    <location>
        <begin position="49"/>
        <end position="395"/>
    </location>
</feature>
<evidence type="ECO:0000259" key="2">
    <source>
        <dbReference type="Pfam" id="PF01425"/>
    </source>
</evidence>
<sequence>MKFQYATWLSFALSLQGTLAQSTQYPSLTEATLDELAAGLESGSWTSVDLVKAYIARIQEVNGALHAVAQINPDALDIAAQTDELRKQGTVLGPLHGIPILIKNNIATLDLMDNTAGSYALVGAKVPRDSTIAAKLRQAGAVILGKTNLSQWANWRSHNTSNGWSATAGQTYGAYYPEQDPSGSSSGSAVASSIGLALASLGTETSGSILAPADVNNCVAIKPTVGLTSRYLVIPISEHHDTVGPIARTVKDAAYLLQAIAGPDSNDNYTSNAFENGCPDYVAACNANSLAGVRIGVARNVLDLWGKYVDQLMLDAFDQAVEQIKNAGAIIVDANFTGFEAFQDDGNQTLVLNADFNTNLPAYLSQLTNNPNDIRDLTDLLNFTQNSQYEDYPERDTLVWEAGLNQSWGNTDPRFWQALLSMQYYGAEGGVLGALERTNTQAILLPTELSPVIPAIAGSPVVTVPMGFYPSQYNTTRNGFGNLNFVGPNLPFGLSFMGAKFSEAELIGFAYAYEQLTHHRTEVQPYIVPKTELADVVESK</sequence>
<dbReference type="EMBL" id="LT853696">
    <property type="protein sequence ID" value="SMQ50638.1"/>
    <property type="molecule type" value="Genomic_DNA"/>
</dbReference>
<dbReference type="Gene3D" id="3.90.1300.10">
    <property type="entry name" value="Amidase signature (AS) domain"/>
    <property type="match status" value="1"/>
</dbReference>
<evidence type="ECO:0000256" key="1">
    <source>
        <dbReference type="SAM" id="SignalP"/>
    </source>
</evidence>
<dbReference type="InterPro" id="IPR036928">
    <property type="entry name" value="AS_sf"/>
</dbReference>
<dbReference type="InterPro" id="IPR023631">
    <property type="entry name" value="Amidase_dom"/>
</dbReference>
<dbReference type="Pfam" id="PF01425">
    <property type="entry name" value="Amidase"/>
    <property type="match status" value="1"/>
</dbReference>
<dbReference type="AlphaFoldDB" id="A0A1X7RTB1"/>
<name>A0A1X7RTB1_ZYMT9</name>
<dbReference type="PANTHER" id="PTHR42678:SF34">
    <property type="entry name" value="OS04G0183300 PROTEIN"/>
    <property type="match status" value="1"/>
</dbReference>
<protein>
    <recommendedName>
        <fullName evidence="2">Amidase domain-containing protein</fullName>
    </recommendedName>
</protein>
<dbReference type="SUPFAM" id="SSF75304">
    <property type="entry name" value="Amidase signature (AS) enzymes"/>
    <property type="match status" value="1"/>
</dbReference>
<evidence type="ECO:0000313" key="3">
    <source>
        <dbReference type="EMBL" id="SMQ50638.1"/>
    </source>
</evidence>
<dbReference type="STRING" id="1276538.A0A1X7RTB1"/>
<proteinExistence type="predicted"/>
<dbReference type="Proteomes" id="UP000215127">
    <property type="component" value="Chromosome 5"/>
</dbReference>
<feature type="signal peptide" evidence="1">
    <location>
        <begin position="1"/>
        <end position="20"/>
    </location>
</feature>
<dbReference type="PANTHER" id="PTHR42678">
    <property type="entry name" value="AMIDASE"/>
    <property type="match status" value="1"/>
</dbReference>
<accession>A0A1X7RTB1</accession>
<keyword evidence="4" id="KW-1185">Reference proteome</keyword>
<reference evidence="3 4" key="1">
    <citation type="submission" date="2016-06" db="EMBL/GenBank/DDBJ databases">
        <authorList>
            <person name="Kjaerup R.B."/>
            <person name="Dalgaard T.S."/>
            <person name="Juul-Madsen H.R."/>
        </authorList>
    </citation>
    <scope>NUCLEOTIDE SEQUENCE [LARGE SCALE GENOMIC DNA]</scope>
</reference>
<keyword evidence="1" id="KW-0732">Signal</keyword>
<gene>
    <name evidence="3" type="ORF">ZT3D7_G5791</name>
</gene>